<sequence length="541" mass="61208">MLPSGMHKLVNLRHLDLRLTTFLEEMPRGMSKLKQLCILYFYVVGKHKENGIQELGGLLNLHGSFEIKELENVVDVNQARSARMIDKKHIDELFLEWSSGDDMVLDTQTERGILNSLQPHTGLKKLRIKGYKGTIFPDWFGSCSYNNMTSVSLESCKNCCMLSSLGQLPSLKSLSIRGLDQLRSIGEEFYKNEGDHHSSHIAPFPSLESLEFDDMPCWEVWHVPESEAFPRLRKLQVKNCPMLKGEMLNHVFLRIISSSDFSNVHKLKIQEDREGGSQEMRLISRDALSTKIRQDHEGESPKLLINFGDTLSIRGCESVVESAFSATSINHLSCLHTIEISRCSSAVSFPGNCLPKSLKTLKILDCSKLEFPQQQQRKCDLKELQIHSSCDSLTALSLDAFPNLKNLEISWCSDLESVSMSEPPHVALQRLTISWCCKLVSLAGEGLAAPNLTHLHVSFCSKLEALPRHMNTLLPNLHSLDINSCQKVYRFPEGGFPPNLKQLNIEKQWRSLSSMDNLDNLTHLTKRWVLCLTFPPLPLSR</sequence>
<dbReference type="InterPro" id="IPR056789">
    <property type="entry name" value="LRR_R13L1-DRL21"/>
</dbReference>
<evidence type="ECO:0000259" key="1">
    <source>
        <dbReference type="Pfam" id="PF25019"/>
    </source>
</evidence>
<dbReference type="Proteomes" id="UP000515211">
    <property type="component" value="Chromosome 2"/>
</dbReference>
<protein>
    <submittedName>
        <fullName evidence="3">Disease resistance protein At3g14460</fullName>
    </submittedName>
</protein>
<name>A0A9C6WQD9_ARADU</name>
<accession>A0A9C6WQD9</accession>
<keyword evidence="2" id="KW-1185">Reference proteome</keyword>
<reference evidence="3" key="2">
    <citation type="submission" date="2025-08" db="UniProtKB">
        <authorList>
            <consortium name="RefSeq"/>
        </authorList>
    </citation>
    <scope>IDENTIFICATION</scope>
    <source>
        <tissue evidence="3">Whole plant</tissue>
    </source>
</reference>
<dbReference type="SUPFAM" id="SSF52058">
    <property type="entry name" value="L domain-like"/>
    <property type="match status" value="2"/>
</dbReference>
<feature type="domain" description="R13L1/DRL21-like LRR repeat region" evidence="1">
    <location>
        <begin position="52"/>
        <end position="178"/>
    </location>
</feature>
<reference evidence="2" key="1">
    <citation type="journal article" date="2016" name="Nat. Genet.">
        <title>The genome sequences of Arachis duranensis and Arachis ipaensis, the diploid ancestors of cultivated peanut.</title>
        <authorList>
            <person name="Bertioli D.J."/>
            <person name="Cannon S.B."/>
            <person name="Froenicke L."/>
            <person name="Huang G."/>
            <person name="Farmer A.D."/>
            <person name="Cannon E.K."/>
            <person name="Liu X."/>
            <person name="Gao D."/>
            <person name="Clevenger J."/>
            <person name="Dash S."/>
            <person name="Ren L."/>
            <person name="Moretzsohn M.C."/>
            <person name="Shirasawa K."/>
            <person name="Huang W."/>
            <person name="Vidigal B."/>
            <person name="Abernathy B."/>
            <person name="Chu Y."/>
            <person name="Niederhuth C.E."/>
            <person name="Umale P."/>
            <person name="Araujo A.C."/>
            <person name="Kozik A."/>
            <person name="Kim K.D."/>
            <person name="Burow M.D."/>
            <person name="Varshney R.K."/>
            <person name="Wang X."/>
            <person name="Zhang X."/>
            <person name="Barkley N."/>
            <person name="Guimaraes P.M."/>
            <person name="Isobe S."/>
            <person name="Guo B."/>
            <person name="Liao B."/>
            <person name="Stalker H.T."/>
            <person name="Schmitz R.J."/>
            <person name="Scheffler B.E."/>
            <person name="Leal-Bertioli S.C."/>
            <person name="Xun X."/>
            <person name="Jackson S.A."/>
            <person name="Michelmore R."/>
            <person name="Ozias-Akins P."/>
        </authorList>
    </citation>
    <scope>NUCLEOTIDE SEQUENCE [LARGE SCALE GENOMIC DNA]</scope>
    <source>
        <strain evidence="2">cv. V14167</strain>
    </source>
</reference>
<dbReference type="PANTHER" id="PTHR47186">
    <property type="entry name" value="LEUCINE-RICH REPEAT-CONTAINING PROTEIN 57"/>
    <property type="match status" value="1"/>
</dbReference>
<gene>
    <name evidence="3" type="primary">LOC127744802</name>
</gene>
<dbReference type="InterPro" id="IPR032675">
    <property type="entry name" value="LRR_dom_sf"/>
</dbReference>
<evidence type="ECO:0000313" key="3">
    <source>
        <dbReference type="RefSeq" id="XP_052113180.1"/>
    </source>
</evidence>
<dbReference type="GeneID" id="127744802"/>
<dbReference type="RefSeq" id="XP_052113180.1">
    <property type="nucleotide sequence ID" value="XM_052257220.1"/>
</dbReference>
<dbReference type="Gene3D" id="3.80.10.10">
    <property type="entry name" value="Ribonuclease Inhibitor"/>
    <property type="match status" value="2"/>
</dbReference>
<dbReference type="PANTHER" id="PTHR47186:SF42">
    <property type="entry name" value="DISEASE RESISTANCE RPP13-LIKE PROTEIN 1"/>
    <property type="match status" value="1"/>
</dbReference>
<dbReference type="Pfam" id="PF25019">
    <property type="entry name" value="LRR_R13L1-DRL21"/>
    <property type="match status" value="1"/>
</dbReference>
<dbReference type="AlphaFoldDB" id="A0A9C6WQD9"/>
<evidence type="ECO:0000313" key="2">
    <source>
        <dbReference type="Proteomes" id="UP000515211"/>
    </source>
</evidence>
<dbReference type="KEGG" id="adu:127744802"/>
<organism evidence="2 3">
    <name type="scientific">Arachis duranensis</name>
    <name type="common">Wild peanut</name>
    <dbReference type="NCBI Taxonomy" id="130453"/>
    <lineage>
        <taxon>Eukaryota</taxon>
        <taxon>Viridiplantae</taxon>
        <taxon>Streptophyta</taxon>
        <taxon>Embryophyta</taxon>
        <taxon>Tracheophyta</taxon>
        <taxon>Spermatophyta</taxon>
        <taxon>Magnoliopsida</taxon>
        <taxon>eudicotyledons</taxon>
        <taxon>Gunneridae</taxon>
        <taxon>Pentapetalae</taxon>
        <taxon>rosids</taxon>
        <taxon>fabids</taxon>
        <taxon>Fabales</taxon>
        <taxon>Fabaceae</taxon>
        <taxon>Papilionoideae</taxon>
        <taxon>50 kb inversion clade</taxon>
        <taxon>dalbergioids sensu lato</taxon>
        <taxon>Dalbergieae</taxon>
        <taxon>Pterocarpus clade</taxon>
        <taxon>Arachis</taxon>
    </lineage>
</organism>
<proteinExistence type="predicted"/>